<feature type="compositionally biased region" description="Low complexity" evidence="6">
    <location>
        <begin position="471"/>
        <end position="501"/>
    </location>
</feature>
<dbReference type="InterPro" id="IPR049326">
    <property type="entry name" value="Rhodopsin_dom_fungi"/>
</dbReference>
<evidence type="ECO:0000256" key="3">
    <source>
        <dbReference type="ARBA" id="ARBA00022989"/>
    </source>
</evidence>
<comment type="caution">
    <text evidence="9">The sequence shown here is derived from an EMBL/GenBank/DDBJ whole genome shotgun (WGS) entry which is preliminary data.</text>
</comment>
<feature type="transmembrane region" description="Helical" evidence="7">
    <location>
        <begin position="257"/>
        <end position="282"/>
    </location>
</feature>
<keyword evidence="4 7" id="KW-0472">Membrane</keyword>
<feature type="transmembrane region" description="Helical" evidence="7">
    <location>
        <begin position="189"/>
        <end position="213"/>
    </location>
</feature>
<sequence length="553" mass="60943">MQSILQPRGLYSEIAPDLRTKLQDNPTLLVSWWATAVSLAIIVTRVCGRYVRIERLFREDKIMMASIIPLLVRMAFVHVVLIWGTNNTKVDGLTEDDIRQREIGSKLVLVSRICYAIFIWTAKLTVCEFLHRVAGMMWRRSLRIFLVSIYYFLASTFLAVVVATLAECQPFSHHWQVVPDPGPKCRSGYANLITMGACDIITDLLLVAFPIPLIIMTNMSARRKFGLVALFALSLILVGITSYRVPSVIQHKGSQQYRSLLASLEILAATAVSNVVVISSFVRDRGVKKPKYKKTVGTASVNESLDYSSSRRMTVTHHQWGSDSDLARDMGIRLDPELFSSDPAEPRPAPVATGGLDPNWSFNQTTNGFDDDQSSTGDSLDMKVSPHEYLRTTKSSHNQSGDSHMSSPDQVPIFDVGGLLTQPTPPSTSHHNNPQQNPIQSSTITPRHFSDGSGPSLQDVGGLLLSPGDISPLTQSPSSQHHPQSSLNLPRPGGLRRSSQQGRRRSSVHFSDAPDSPISSSRTHSGVSATIFETADEFELQDVGGLLSRNSRL</sequence>
<feature type="transmembrane region" description="Helical" evidence="7">
    <location>
        <begin position="103"/>
        <end position="122"/>
    </location>
</feature>
<evidence type="ECO:0000256" key="2">
    <source>
        <dbReference type="ARBA" id="ARBA00022692"/>
    </source>
</evidence>
<reference evidence="9 10" key="1">
    <citation type="submission" date="2024-07" db="EMBL/GenBank/DDBJ databases">
        <title>Section-level genome sequencing and comparative genomics of Aspergillus sections Usti and Cavernicolus.</title>
        <authorList>
            <consortium name="Lawrence Berkeley National Laboratory"/>
            <person name="Nybo J.L."/>
            <person name="Vesth T.C."/>
            <person name="Theobald S."/>
            <person name="Frisvad J.C."/>
            <person name="Larsen T.O."/>
            <person name="Kjaerboelling I."/>
            <person name="Rothschild-Mancinelli K."/>
            <person name="Lyhne E.K."/>
            <person name="Kogle M.E."/>
            <person name="Barry K."/>
            <person name="Clum A."/>
            <person name="Na H."/>
            <person name="Ledsgaard L."/>
            <person name="Lin J."/>
            <person name="Lipzen A."/>
            <person name="Kuo A."/>
            <person name="Riley R."/>
            <person name="Mondo S."/>
            <person name="LaButti K."/>
            <person name="Haridas S."/>
            <person name="Pangalinan J."/>
            <person name="Salamov A.A."/>
            <person name="Simmons B.A."/>
            <person name="Magnuson J.K."/>
            <person name="Chen J."/>
            <person name="Drula E."/>
            <person name="Henrissat B."/>
            <person name="Wiebenga A."/>
            <person name="Lubbers R.J."/>
            <person name="Gomes A.C."/>
            <person name="Makela M.R."/>
            <person name="Stajich J."/>
            <person name="Grigoriev I.V."/>
            <person name="Mortensen U.H."/>
            <person name="De vries R.P."/>
            <person name="Baker S.E."/>
            <person name="Andersen M.R."/>
        </authorList>
    </citation>
    <scope>NUCLEOTIDE SEQUENCE [LARGE SCALE GENOMIC DNA]</scope>
    <source>
        <strain evidence="9 10">CBS 600.67</strain>
    </source>
</reference>
<keyword evidence="3 7" id="KW-1133">Transmembrane helix</keyword>
<feature type="compositionally biased region" description="Polar residues" evidence="6">
    <location>
        <begin position="392"/>
        <end position="409"/>
    </location>
</feature>
<evidence type="ECO:0000259" key="8">
    <source>
        <dbReference type="Pfam" id="PF20684"/>
    </source>
</evidence>
<dbReference type="PANTHER" id="PTHR33048">
    <property type="entry name" value="PTH11-LIKE INTEGRAL MEMBRANE PROTEIN (AFU_ORTHOLOGUE AFUA_5G11245)"/>
    <property type="match status" value="1"/>
</dbReference>
<keyword evidence="2 7" id="KW-0812">Transmembrane</keyword>
<feature type="region of interest" description="Disordered" evidence="6">
    <location>
        <begin position="336"/>
        <end position="525"/>
    </location>
</feature>
<name>A0ABR4I6K2_9EURO</name>
<dbReference type="EMBL" id="JBFXLS010000053">
    <property type="protein sequence ID" value="KAL2823381.1"/>
    <property type="molecule type" value="Genomic_DNA"/>
</dbReference>
<gene>
    <name evidence="9" type="ORF">BDW59DRAFT_98295</name>
</gene>
<evidence type="ECO:0000256" key="5">
    <source>
        <dbReference type="ARBA" id="ARBA00038359"/>
    </source>
</evidence>
<evidence type="ECO:0000313" key="10">
    <source>
        <dbReference type="Proteomes" id="UP001610335"/>
    </source>
</evidence>
<accession>A0ABR4I6K2</accession>
<feature type="compositionally biased region" description="Basic and acidic residues" evidence="6">
    <location>
        <begin position="380"/>
        <end position="391"/>
    </location>
</feature>
<evidence type="ECO:0000256" key="6">
    <source>
        <dbReference type="SAM" id="MobiDB-lite"/>
    </source>
</evidence>
<feature type="compositionally biased region" description="Polar residues" evidence="6">
    <location>
        <begin position="427"/>
        <end position="445"/>
    </location>
</feature>
<dbReference type="InterPro" id="IPR052337">
    <property type="entry name" value="SAT4-like"/>
</dbReference>
<evidence type="ECO:0000313" key="9">
    <source>
        <dbReference type="EMBL" id="KAL2823381.1"/>
    </source>
</evidence>
<proteinExistence type="inferred from homology"/>
<comment type="similarity">
    <text evidence="5">Belongs to the SAT4 family.</text>
</comment>
<dbReference type="PANTHER" id="PTHR33048:SF19">
    <property type="entry name" value="MEMBRANE PROTEIN PTH11-LIKE, PUTATIVE (AFU_ORTHOLOGUE AFUA_1G14080)-RELATED"/>
    <property type="match status" value="1"/>
</dbReference>
<evidence type="ECO:0000256" key="1">
    <source>
        <dbReference type="ARBA" id="ARBA00004141"/>
    </source>
</evidence>
<protein>
    <recommendedName>
        <fullName evidence="8">Rhodopsin domain-containing protein</fullName>
    </recommendedName>
</protein>
<feature type="transmembrane region" description="Helical" evidence="7">
    <location>
        <begin position="30"/>
        <end position="51"/>
    </location>
</feature>
<feature type="transmembrane region" description="Helical" evidence="7">
    <location>
        <begin position="142"/>
        <end position="166"/>
    </location>
</feature>
<keyword evidence="10" id="KW-1185">Reference proteome</keyword>
<dbReference type="Proteomes" id="UP001610335">
    <property type="component" value="Unassembled WGS sequence"/>
</dbReference>
<feature type="transmembrane region" description="Helical" evidence="7">
    <location>
        <begin position="63"/>
        <end position="83"/>
    </location>
</feature>
<organism evidence="9 10">
    <name type="scientific">Aspergillus cavernicola</name>
    <dbReference type="NCBI Taxonomy" id="176166"/>
    <lineage>
        <taxon>Eukaryota</taxon>
        <taxon>Fungi</taxon>
        <taxon>Dikarya</taxon>
        <taxon>Ascomycota</taxon>
        <taxon>Pezizomycotina</taxon>
        <taxon>Eurotiomycetes</taxon>
        <taxon>Eurotiomycetidae</taxon>
        <taxon>Eurotiales</taxon>
        <taxon>Aspergillaceae</taxon>
        <taxon>Aspergillus</taxon>
        <taxon>Aspergillus subgen. Nidulantes</taxon>
    </lineage>
</organism>
<comment type="subcellular location">
    <subcellularLocation>
        <location evidence="1">Membrane</location>
        <topology evidence="1">Multi-pass membrane protein</topology>
    </subcellularLocation>
</comment>
<dbReference type="Pfam" id="PF20684">
    <property type="entry name" value="Fung_rhodopsin"/>
    <property type="match status" value="1"/>
</dbReference>
<feature type="compositionally biased region" description="Polar residues" evidence="6">
    <location>
        <begin position="360"/>
        <end position="378"/>
    </location>
</feature>
<feature type="transmembrane region" description="Helical" evidence="7">
    <location>
        <begin position="225"/>
        <end position="245"/>
    </location>
</feature>
<evidence type="ECO:0000256" key="4">
    <source>
        <dbReference type="ARBA" id="ARBA00023136"/>
    </source>
</evidence>
<feature type="domain" description="Rhodopsin" evidence="8">
    <location>
        <begin position="45"/>
        <end position="254"/>
    </location>
</feature>
<evidence type="ECO:0000256" key="7">
    <source>
        <dbReference type="SAM" id="Phobius"/>
    </source>
</evidence>